<keyword evidence="12 15" id="KW-1278">Translocase</keyword>
<keyword evidence="22" id="KW-1185">Reference proteome</keyword>
<evidence type="ECO:0000256" key="13">
    <source>
        <dbReference type="ARBA" id="ARBA00023010"/>
    </source>
</evidence>
<evidence type="ECO:0000259" key="19">
    <source>
        <dbReference type="PROSITE" id="PS51194"/>
    </source>
</evidence>
<feature type="binding site" evidence="15">
    <location>
        <begin position="135"/>
        <end position="139"/>
    </location>
    <ligand>
        <name>ATP</name>
        <dbReference type="ChEBI" id="CHEBI:30616"/>
    </ligand>
</feature>
<comment type="function">
    <text evidence="15">Part of the Sec protein translocase complex. Interacts with the SecYEG preprotein conducting channel. Has a central role in coupling the hydrolysis of ATP to the transfer of proteins into and across the cell membrane, serving as an ATP-driven molecular motor driving the stepwise translocation of polypeptide chains across the membrane.</text>
</comment>
<comment type="catalytic activity">
    <reaction evidence="15">
        <text>ATP + H2O + cellular proteinSide 1 = ADP + phosphate + cellular proteinSide 2.</text>
        <dbReference type="EC" id="7.4.2.8"/>
    </reaction>
</comment>
<keyword evidence="4 15" id="KW-0813">Transport</keyword>
<keyword evidence="8 15" id="KW-0547">Nucleotide-binding</keyword>
<dbReference type="Pfam" id="PF07516">
    <property type="entry name" value="SecA_SW"/>
    <property type="match status" value="2"/>
</dbReference>
<dbReference type="PROSITE" id="PS51196">
    <property type="entry name" value="SECA_MOTOR_DEAD"/>
    <property type="match status" value="1"/>
</dbReference>
<feature type="binding site" evidence="15">
    <location>
        <position position="523"/>
    </location>
    <ligand>
        <name>ATP</name>
        <dbReference type="ChEBI" id="CHEBI:30616"/>
    </ligand>
</feature>
<comment type="cofactor">
    <cofactor evidence="1">
        <name>Zn(2+)</name>
        <dbReference type="ChEBI" id="CHEBI:29105"/>
    </cofactor>
</comment>
<comment type="subunit">
    <text evidence="15">Monomer and homodimer. Part of the essential Sec protein translocation apparatus which comprises SecA, SecYEG and auxiliary proteins SecDF. Other proteins may also be involved.</text>
</comment>
<dbReference type="SMART" id="SM00957">
    <property type="entry name" value="SecA_DEAD"/>
    <property type="match status" value="1"/>
</dbReference>
<dbReference type="Gene3D" id="3.10.450.50">
    <property type="match status" value="1"/>
</dbReference>
<dbReference type="KEGG" id="acaf:CA12_42160"/>
<dbReference type="InterPro" id="IPR044722">
    <property type="entry name" value="SecA_SF2_C"/>
</dbReference>
<evidence type="ECO:0000313" key="22">
    <source>
        <dbReference type="Proteomes" id="UP000318741"/>
    </source>
</evidence>
<dbReference type="PROSITE" id="PS01312">
    <property type="entry name" value="SECA"/>
    <property type="match status" value="1"/>
</dbReference>
<dbReference type="Gene3D" id="3.40.50.300">
    <property type="entry name" value="P-loop containing nucleotide triphosphate hydrolases"/>
    <property type="match status" value="2"/>
</dbReference>
<keyword evidence="6 15" id="KW-0963">Cytoplasm</keyword>
<dbReference type="Proteomes" id="UP000318741">
    <property type="component" value="Chromosome"/>
</dbReference>
<keyword evidence="10 15" id="KW-0067">ATP-binding</keyword>
<dbReference type="GO" id="GO:0005886">
    <property type="term" value="C:plasma membrane"/>
    <property type="evidence" value="ECO:0007669"/>
    <property type="project" value="UniProtKB-SubCell"/>
</dbReference>
<dbReference type="InterPro" id="IPR000185">
    <property type="entry name" value="SecA"/>
</dbReference>
<dbReference type="PANTHER" id="PTHR30612">
    <property type="entry name" value="SECA INNER MEMBRANE COMPONENT OF SEC PROTEIN SECRETION SYSTEM"/>
    <property type="match status" value="1"/>
</dbReference>
<dbReference type="PROSITE" id="PS51194">
    <property type="entry name" value="HELICASE_CTER"/>
    <property type="match status" value="1"/>
</dbReference>
<protein>
    <recommendedName>
        <fullName evidence="15 16">Protein translocase subunit SecA</fullName>
        <ecNumber evidence="15">7.4.2.8</ecNumber>
    </recommendedName>
</protein>
<feature type="domain" description="Helicase ATP-binding" evidence="18">
    <location>
        <begin position="119"/>
        <end position="262"/>
    </location>
</feature>
<sequence>MEQLDRIGDVFEAATGGITNAITKLFGSSNERRVRQLGFVRGKDGSTTVVPGSTLDRINKLEPELEKLSDEQLKNTAADFRARLKKGETLDDLLPEAFARVREASKRVAKMRHYDVQMIGGAILHQGMIAEMTTGEGKTLVSSGPAFLNALAGHVHVITVNDYLAKRDMEWIGPIHTALGLTVGAIQSGMQPPERQVQYACDITYGTSNEFGFDYLRDNMKPRLDLQVQGPLDYAIVDEIDNILIDEARTPLIISGPAHDDVSRYPVADRIARQLKAGQDFEIKEKERTCHLTESGVRRAEEMAGVESFYTAGNMEWPHFIDNALKAHHLYKRDDQYMVRNGQVIIVDENTGRPMEGRQWSDGLHQAVEAKEGVKIKPETQTYATVTLQNFFKLYGKLSGMTGTAMTEADEFLKIYKLDVVAVPTNRPLQRENHPDLVCRTEKEKWDAVADEVLEEHQKGRPVLIGTTSIEASEKVSNKLNKRGVKHNVLNAKQIERESELIAQAGRKGAVTIATNMAGRGTDIILGGNPDYAAWEELRRTHESRLDVPKGDWDRLTAEISEREGMKREANEIRAAGGLHVIGTERHDSRRIDNQLRGRAGRQGDPGSSRFYVSLEDRLMRVFAGEFVQRALDMAGMKEGEFIESKMVSRRIEGAQKKVEERHFDQRKNLLEYDEVMDDQRKQVYRFRQDILEGANCRDIIHEMIRRQVERRVEHFYDKLYPWRTVAEIAHNAFGLDVDPDRIEGSTLEQLMVILRDEALEQADGSIAENVAENLSVEVDDEGRSTESYNWLALSRWANGRFGLNTNDRELKKIGPDEVEDYLRERAHQAIDRSELGQDVADSLAQDKKMRNVVQRDDRGMPVPPQRTVAGVLEEVLREDYPRISLAHFLGQQFALRVDPADFAELDNPAEVKVEVMKRLDRMYKDKEVMFPVTVGLTRFLQDGSSGGDRLGLARWASGRFEKPLDPAAVENTPKNELVGLLADASRGYFVNGEVAEKVDDTLDRVYGGRGVDPMPRLDSPDRTRKAERPEDLKPLIDWANKEFEAGLEATQIATLPKARARQVLLKPYEERYRPELAHAERLLILEVLDGAWKDHLYHMDQVRSGIGLSSYAQKDPKTEYKREGRKAFNDMWDRVGEQVTRAIFRLERDSQQFVGGLWRLTEARAVHAAPAADTAPSPDHSAGDAPSGRGAEPDLSTNRGGEGEVAVAPIHNTGPDVGRNDPCPCGSGKKYKKCHGADA</sequence>
<feature type="region of interest" description="Disordered" evidence="17">
    <location>
        <begin position="1170"/>
        <end position="1240"/>
    </location>
</feature>
<dbReference type="PANTHER" id="PTHR30612:SF0">
    <property type="entry name" value="CHLOROPLAST PROTEIN-TRANSPORTING ATPASE"/>
    <property type="match status" value="1"/>
</dbReference>
<dbReference type="InterPro" id="IPR004027">
    <property type="entry name" value="SEC_C_motif"/>
</dbReference>
<dbReference type="GO" id="GO:0046872">
    <property type="term" value="F:metal ion binding"/>
    <property type="evidence" value="ECO:0007669"/>
    <property type="project" value="UniProtKB-KW"/>
</dbReference>
<evidence type="ECO:0000256" key="10">
    <source>
        <dbReference type="ARBA" id="ARBA00022840"/>
    </source>
</evidence>
<dbReference type="GO" id="GO:0031522">
    <property type="term" value="C:cell envelope Sec protein transport complex"/>
    <property type="evidence" value="ECO:0007669"/>
    <property type="project" value="TreeGrafter"/>
</dbReference>
<dbReference type="InterPro" id="IPR036266">
    <property type="entry name" value="SecA_Wing/Scaffold_sf"/>
</dbReference>
<dbReference type="InterPro" id="IPR014018">
    <property type="entry name" value="SecA_motor_DEAD"/>
</dbReference>
<keyword evidence="5 15" id="KW-1003">Cell membrane</keyword>
<dbReference type="NCBIfam" id="NF009538">
    <property type="entry name" value="PRK12904.1"/>
    <property type="match status" value="1"/>
</dbReference>
<comment type="similarity">
    <text evidence="3 15 16">Belongs to the SecA family.</text>
</comment>
<accession>A0A517PFB9</accession>
<dbReference type="EC" id="7.4.2.8" evidence="15"/>
<feature type="compositionally biased region" description="Low complexity" evidence="17">
    <location>
        <begin position="1170"/>
        <end position="1181"/>
    </location>
</feature>
<evidence type="ECO:0000256" key="5">
    <source>
        <dbReference type="ARBA" id="ARBA00022475"/>
    </source>
</evidence>
<dbReference type="FunFam" id="3.40.50.300:FF:000113">
    <property type="entry name" value="Preprotein translocase subunit SecA"/>
    <property type="match status" value="1"/>
</dbReference>
<dbReference type="PROSITE" id="PS51192">
    <property type="entry name" value="HELICASE_ATP_BIND_1"/>
    <property type="match status" value="1"/>
</dbReference>
<evidence type="ECO:0000256" key="7">
    <source>
        <dbReference type="ARBA" id="ARBA00022723"/>
    </source>
</evidence>
<dbReference type="InterPro" id="IPR011116">
    <property type="entry name" value="SecA_Wing/Scaffold"/>
</dbReference>
<evidence type="ECO:0000256" key="12">
    <source>
        <dbReference type="ARBA" id="ARBA00022967"/>
    </source>
</evidence>
<dbReference type="GO" id="GO:0005829">
    <property type="term" value="C:cytosol"/>
    <property type="evidence" value="ECO:0007669"/>
    <property type="project" value="TreeGrafter"/>
</dbReference>
<dbReference type="EMBL" id="CP036265">
    <property type="protein sequence ID" value="QDT18077.1"/>
    <property type="molecule type" value="Genomic_DNA"/>
</dbReference>
<dbReference type="InterPro" id="IPR011130">
    <property type="entry name" value="SecA_preprotein_X-link_dom"/>
</dbReference>
<dbReference type="SUPFAM" id="SSF52540">
    <property type="entry name" value="P-loop containing nucleoside triphosphate hydrolases"/>
    <property type="match status" value="2"/>
</dbReference>
<dbReference type="CDD" id="cd17928">
    <property type="entry name" value="DEXDc_SecA"/>
    <property type="match status" value="1"/>
</dbReference>
<dbReference type="Gene3D" id="3.90.1440.10">
    <property type="entry name" value="SecA, preprotein cross-linking domain"/>
    <property type="match status" value="1"/>
</dbReference>
<dbReference type="InterPro" id="IPR001650">
    <property type="entry name" value="Helicase_C-like"/>
</dbReference>
<evidence type="ECO:0000256" key="11">
    <source>
        <dbReference type="ARBA" id="ARBA00022927"/>
    </source>
</evidence>
<feature type="region of interest" description="Disordered" evidence="17">
    <location>
        <begin position="1010"/>
        <end position="1029"/>
    </location>
</feature>
<evidence type="ECO:0000256" key="14">
    <source>
        <dbReference type="ARBA" id="ARBA00023136"/>
    </source>
</evidence>
<dbReference type="Pfam" id="PF21090">
    <property type="entry name" value="P-loop_SecA"/>
    <property type="match status" value="1"/>
</dbReference>
<evidence type="ECO:0000259" key="20">
    <source>
        <dbReference type="PROSITE" id="PS51196"/>
    </source>
</evidence>
<comment type="subcellular location">
    <subcellularLocation>
        <location evidence="15">Cell membrane</location>
        <topology evidence="15">Peripheral membrane protein</topology>
        <orientation evidence="15">Cytoplasmic side</orientation>
    </subcellularLocation>
    <subcellularLocation>
        <location evidence="15">Cytoplasm</location>
    </subcellularLocation>
    <subcellularLocation>
        <location evidence="2">Membrane</location>
        <topology evidence="2">Peripheral membrane protein</topology>
    </subcellularLocation>
    <text evidence="15">Distribution is 50-50.</text>
</comment>
<dbReference type="Pfam" id="PF07517">
    <property type="entry name" value="SecA_DEAD"/>
    <property type="match status" value="1"/>
</dbReference>
<dbReference type="GO" id="GO:0065002">
    <property type="term" value="P:intracellular protein transmembrane transport"/>
    <property type="evidence" value="ECO:0007669"/>
    <property type="project" value="UniProtKB-UniRule"/>
</dbReference>
<gene>
    <name evidence="15" type="primary">secA</name>
    <name evidence="21" type="ORF">CA12_42160</name>
</gene>
<evidence type="ECO:0000256" key="9">
    <source>
        <dbReference type="ARBA" id="ARBA00022833"/>
    </source>
</evidence>
<dbReference type="NCBIfam" id="TIGR00963">
    <property type="entry name" value="secA"/>
    <property type="match status" value="1"/>
</dbReference>
<evidence type="ECO:0000256" key="6">
    <source>
        <dbReference type="ARBA" id="ARBA00022490"/>
    </source>
</evidence>
<dbReference type="OrthoDB" id="9805579at2"/>
<dbReference type="InterPro" id="IPR011115">
    <property type="entry name" value="SecA_DEAD"/>
</dbReference>
<feature type="compositionally biased region" description="Basic residues" evidence="17">
    <location>
        <begin position="1230"/>
        <end position="1240"/>
    </location>
</feature>
<dbReference type="GO" id="GO:0043952">
    <property type="term" value="P:protein transport by the Sec complex"/>
    <property type="evidence" value="ECO:0007669"/>
    <property type="project" value="UniProtKB-ARBA"/>
</dbReference>
<dbReference type="SUPFAM" id="SSF81886">
    <property type="entry name" value="Helical scaffold and wing domains of SecA"/>
    <property type="match status" value="2"/>
</dbReference>
<dbReference type="Pfam" id="PF01043">
    <property type="entry name" value="SecA_PP_bind"/>
    <property type="match status" value="1"/>
</dbReference>
<feature type="compositionally biased region" description="Basic and acidic residues" evidence="17">
    <location>
        <begin position="1019"/>
        <end position="1029"/>
    </location>
</feature>
<evidence type="ECO:0000256" key="16">
    <source>
        <dbReference type="RuleBase" id="RU003874"/>
    </source>
</evidence>
<organism evidence="21 22">
    <name type="scientific">Alienimonas californiensis</name>
    <dbReference type="NCBI Taxonomy" id="2527989"/>
    <lineage>
        <taxon>Bacteria</taxon>
        <taxon>Pseudomonadati</taxon>
        <taxon>Planctomycetota</taxon>
        <taxon>Planctomycetia</taxon>
        <taxon>Planctomycetales</taxon>
        <taxon>Planctomycetaceae</taxon>
        <taxon>Alienimonas</taxon>
    </lineage>
</organism>
<dbReference type="HAMAP" id="MF_01382">
    <property type="entry name" value="SecA"/>
    <property type="match status" value="1"/>
</dbReference>
<evidence type="ECO:0000256" key="3">
    <source>
        <dbReference type="ARBA" id="ARBA00007650"/>
    </source>
</evidence>
<evidence type="ECO:0000256" key="4">
    <source>
        <dbReference type="ARBA" id="ARBA00022448"/>
    </source>
</evidence>
<dbReference type="GO" id="GO:0008564">
    <property type="term" value="F:protein-exporting ATPase activity"/>
    <property type="evidence" value="ECO:0007669"/>
    <property type="project" value="UniProtKB-EC"/>
</dbReference>
<evidence type="ECO:0000256" key="2">
    <source>
        <dbReference type="ARBA" id="ARBA00004170"/>
    </source>
</evidence>
<dbReference type="CDD" id="cd18803">
    <property type="entry name" value="SF2_C_secA"/>
    <property type="match status" value="1"/>
</dbReference>
<dbReference type="GO" id="GO:0017038">
    <property type="term" value="P:protein import"/>
    <property type="evidence" value="ECO:0007669"/>
    <property type="project" value="InterPro"/>
</dbReference>
<dbReference type="GO" id="GO:0006605">
    <property type="term" value="P:protein targeting"/>
    <property type="evidence" value="ECO:0007669"/>
    <property type="project" value="UniProtKB-UniRule"/>
</dbReference>
<evidence type="ECO:0000256" key="17">
    <source>
        <dbReference type="SAM" id="MobiDB-lite"/>
    </source>
</evidence>
<keyword evidence="14 15" id="KW-0472">Membrane</keyword>
<evidence type="ECO:0000256" key="15">
    <source>
        <dbReference type="HAMAP-Rule" id="MF_01382"/>
    </source>
</evidence>
<keyword evidence="9" id="KW-0862">Zinc</keyword>
<feature type="binding site" evidence="15">
    <location>
        <position position="117"/>
    </location>
    <ligand>
        <name>ATP</name>
        <dbReference type="ChEBI" id="CHEBI:30616"/>
    </ligand>
</feature>
<dbReference type="PRINTS" id="PR00906">
    <property type="entry name" value="SECA"/>
</dbReference>
<name>A0A517PFB9_9PLAN</name>
<dbReference type="InterPro" id="IPR036670">
    <property type="entry name" value="SecA_X-link_sf"/>
</dbReference>
<dbReference type="InterPro" id="IPR014001">
    <property type="entry name" value="Helicase_ATP-bd"/>
</dbReference>
<dbReference type="SMART" id="SM00958">
    <property type="entry name" value="SecA_PP_bind"/>
    <property type="match status" value="1"/>
</dbReference>
<keyword evidence="13 15" id="KW-0811">Translocation</keyword>
<dbReference type="FunFam" id="3.90.1440.10:FF:000003">
    <property type="entry name" value="Preprotein translocase SecA subunit"/>
    <property type="match status" value="1"/>
</dbReference>
<dbReference type="GO" id="GO:0005524">
    <property type="term" value="F:ATP binding"/>
    <property type="evidence" value="ECO:0007669"/>
    <property type="project" value="UniProtKB-UniRule"/>
</dbReference>
<evidence type="ECO:0000256" key="8">
    <source>
        <dbReference type="ARBA" id="ARBA00022741"/>
    </source>
</evidence>
<keyword evidence="7" id="KW-0479">Metal-binding</keyword>
<dbReference type="InterPro" id="IPR020937">
    <property type="entry name" value="SecA_CS"/>
</dbReference>
<feature type="domain" description="SecA family profile" evidence="20">
    <location>
        <begin position="33"/>
        <end position="644"/>
    </location>
</feature>
<dbReference type="SUPFAM" id="SSF81767">
    <property type="entry name" value="Pre-protein crosslinking domain of SecA"/>
    <property type="match status" value="1"/>
</dbReference>
<evidence type="ECO:0000256" key="1">
    <source>
        <dbReference type="ARBA" id="ARBA00001947"/>
    </source>
</evidence>
<evidence type="ECO:0000259" key="18">
    <source>
        <dbReference type="PROSITE" id="PS51192"/>
    </source>
</evidence>
<keyword evidence="11 15" id="KW-0653">Protein transport</keyword>
<dbReference type="AlphaFoldDB" id="A0A517PFB9"/>
<evidence type="ECO:0000313" key="21">
    <source>
        <dbReference type="EMBL" id="QDT18077.1"/>
    </source>
</evidence>
<dbReference type="Gene3D" id="1.10.3060.10">
    <property type="entry name" value="Helical scaffold and wing domains of SecA"/>
    <property type="match status" value="2"/>
</dbReference>
<reference evidence="21 22" key="1">
    <citation type="submission" date="2019-02" db="EMBL/GenBank/DDBJ databases">
        <title>Deep-cultivation of Planctomycetes and their phenomic and genomic characterization uncovers novel biology.</title>
        <authorList>
            <person name="Wiegand S."/>
            <person name="Jogler M."/>
            <person name="Boedeker C."/>
            <person name="Pinto D."/>
            <person name="Vollmers J."/>
            <person name="Rivas-Marin E."/>
            <person name="Kohn T."/>
            <person name="Peeters S.H."/>
            <person name="Heuer A."/>
            <person name="Rast P."/>
            <person name="Oberbeckmann S."/>
            <person name="Bunk B."/>
            <person name="Jeske O."/>
            <person name="Meyerdierks A."/>
            <person name="Storesund J.E."/>
            <person name="Kallscheuer N."/>
            <person name="Luecker S."/>
            <person name="Lage O.M."/>
            <person name="Pohl T."/>
            <person name="Merkel B.J."/>
            <person name="Hornburger P."/>
            <person name="Mueller R.-W."/>
            <person name="Bruemmer F."/>
            <person name="Labrenz M."/>
            <person name="Spormann A.M."/>
            <person name="Op den Camp H."/>
            <person name="Overmann J."/>
            <person name="Amann R."/>
            <person name="Jetten M.S.M."/>
            <person name="Mascher T."/>
            <person name="Medema M.H."/>
            <person name="Devos D.P."/>
            <person name="Kaster A.-K."/>
            <person name="Ovreas L."/>
            <person name="Rohde M."/>
            <person name="Galperin M.Y."/>
            <person name="Jogler C."/>
        </authorList>
    </citation>
    <scope>NUCLEOTIDE SEQUENCE [LARGE SCALE GENOMIC DNA]</scope>
    <source>
        <strain evidence="21 22">CA12</strain>
    </source>
</reference>
<dbReference type="Pfam" id="PF02810">
    <property type="entry name" value="SEC-C"/>
    <property type="match status" value="1"/>
</dbReference>
<dbReference type="RefSeq" id="WP_145361052.1">
    <property type="nucleotide sequence ID" value="NZ_CP036265.1"/>
</dbReference>
<feature type="domain" description="Helicase C-terminal" evidence="19">
    <location>
        <begin position="433"/>
        <end position="660"/>
    </location>
</feature>
<proteinExistence type="inferred from homology"/>
<dbReference type="InterPro" id="IPR027417">
    <property type="entry name" value="P-loop_NTPase"/>
</dbReference>